<dbReference type="RefSeq" id="WP_197995339.1">
    <property type="nucleotide sequence ID" value="NZ_CP036343.1"/>
</dbReference>
<dbReference type="GO" id="GO:0047267">
    <property type="term" value="F:undecaprenyl-phosphate mannosyltransferase activity"/>
    <property type="evidence" value="ECO:0007669"/>
    <property type="project" value="UniProtKB-EC"/>
</dbReference>
<name>A0A517VFA5_9PLAN</name>
<dbReference type="KEGG" id="gax:Pan161_33430"/>
<dbReference type="Pfam" id="PF00535">
    <property type="entry name" value="Glycos_transf_2"/>
    <property type="match status" value="1"/>
</dbReference>
<dbReference type="InterPro" id="IPR050256">
    <property type="entry name" value="Glycosyltransferase_2"/>
</dbReference>
<keyword evidence="1" id="KW-1133">Transmembrane helix</keyword>
<protein>
    <submittedName>
        <fullName evidence="3">Undecaprenyl-phosphate mannosyltransferase</fullName>
        <ecNumber evidence="3">2.4.1.54</ecNumber>
    </submittedName>
</protein>
<gene>
    <name evidence="3" type="ORF">Pan161_33430</name>
</gene>
<evidence type="ECO:0000313" key="3">
    <source>
        <dbReference type="EMBL" id="QDT91681.1"/>
    </source>
</evidence>
<keyword evidence="3" id="KW-0328">Glycosyltransferase</keyword>
<feature type="transmembrane region" description="Helical" evidence="1">
    <location>
        <begin position="282"/>
        <end position="302"/>
    </location>
</feature>
<dbReference type="AlphaFoldDB" id="A0A517VFA5"/>
<dbReference type="EMBL" id="CP036343">
    <property type="protein sequence ID" value="QDT91681.1"/>
    <property type="molecule type" value="Genomic_DNA"/>
</dbReference>
<keyword evidence="3" id="KW-0808">Transferase</keyword>
<dbReference type="Gene3D" id="3.90.550.10">
    <property type="entry name" value="Spore Coat Polysaccharide Biosynthesis Protein SpsA, Chain A"/>
    <property type="match status" value="1"/>
</dbReference>
<keyword evidence="4" id="KW-1185">Reference proteome</keyword>
<feature type="domain" description="Glycosyltransferase 2-like" evidence="2">
    <location>
        <begin position="24"/>
        <end position="185"/>
    </location>
</feature>
<dbReference type="PANTHER" id="PTHR48090:SF7">
    <property type="entry name" value="RFBJ PROTEIN"/>
    <property type="match status" value="1"/>
</dbReference>
<organism evidence="3 4">
    <name type="scientific">Gimesia algae</name>
    <dbReference type="NCBI Taxonomy" id="2527971"/>
    <lineage>
        <taxon>Bacteria</taxon>
        <taxon>Pseudomonadati</taxon>
        <taxon>Planctomycetota</taxon>
        <taxon>Planctomycetia</taxon>
        <taxon>Planctomycetales</taxon>
        <taxon>Planctomycetaceae</taxon>
        <taxon>Gimesia</taxon>
    </lineage>
</organism>
<evidence type="ECO:0000259" key="2">
    <source>
        <dbReference type="Pfam" id="PF00535"/>
    </source>
</evidence>
<proteinExistence type="predicted"/>
<dbReference type="CDD" id="cd04179">
    <property type="entry name" value="DPM_DPG-synthase_like"/>
    <property type="match status" value="1"/>
</dbReference>
<dbReference type="InterPro" id="IPR029044">
    <property type="entry name" value="Nucleotide-diphossugar_trans"/>
</dbReference>
<keyword evidence="1" id="KW-0812">Transmembrane</keyword>
<dbReference type="PANTHER" id="PTHR48090">
    <property type="entry name" value="UNDECAPRENYL-PHOSPHATE 4-DEOXY-4-FORMAMIDO-L-ARABINOSE TRANSFERASE-RELATED"/>
    <property type="match status" value="1"/>
</dbReference>
<keyword evidence="1" id="KW-0472">Membrane</keyword>
<feature type="transmembrane region" description="Helical" evidence="1">
    <location>
        <begin position="243"/>
        <end position="270"/>
    </location>
</feature>
<dbReference type="Proteomes" id="UP000316855">
    <property type="component" value="Chromosome"/>
</dbReference>
<accession>A0A517VFA5</accession>
<dbReference type="EC" id="2.4.1.54" evidence="3"/>
<sequence>MDMISLDEKSEIKDQLSSVSDPFTVIVPCYNELQALPDAIVELERILVVFGPHELIVIDDGSTDGTSAALQSLQEHHPEITILKHETNQGYGASLKTGVRHANYDYIVITDADGTYPNDRIGDLLAFMKDYDMVVGSRTGENVEYSTLRKIPKYFLKHYASWIAGRNIPDLNSGLRVFKRSLAEKFLSVLPDGFSFTTTITMAHLTNKYSVYYEPINYSRRIGKSKIQPIRDTLRFLQLIIRLGVYFAPLKVFGPFAAVQVIAFMISVTYDVFILQNITDKTIMLLMFSMNTTFFALLADMIDKRSQN</sequence>
<dbReference type="InterPro" id="IPR001173">
    <property type="entry name" value="Glyco_trans_2-like"/>
</dbReference>
<reference evidence="3 4" key="1">
    <citation type="submission" date="2019-02" db="EMBL/GenBank/DDBJ databases">
        <title>Deep-cultivation of Planctomycetes and their phenomic and genomic characterization uncovers novel biology.</title>
        <authorList>
            <person name="Wiegand S."/>
            <person name="Jogler M."/>
            <person name="Boedeker C."/>
            <person name="Pinto D."/>
            <person name="Vollmers J."/>
            <person name="Rivas-Marin E."/>
            <person name="Kohn T."/>
            <person name="Peeters S.H."/>
            <person name="Heuer A."/>
            <person name="Rast P."/>
            <person name="Oberbeckmann S."/>
            <person name="Bunk B."/>
            <person name="Jeske O."/>
            <person name="Meyerdierks A."/>
            <person name="Storesund J.E."/>
            <person name="Kallscheuer N."/>
            <person name="Luecker S."/>
            <person name="Lage O.M."/>
            <person name="Pohl T."/>
            <person name="Merkel B.J."/>
            <person name="Hornburger P."/>
            <person name="Mueller R.-W."/>
            <person name="Bruemmer F."/>
            <person name="Labrenz M."/>
            <person name="Spormann A.M."/>
            <person name="Op den Camp H."/>
            <person name="Overmann J."/>
            <person name="Amann R."/>
            <person name="Jetten M.S.M."/>
            <person name="Mascher T."/>
            <person name="Medema M.H."/>
            <person name="Devos D.P."/>
            <person name="Kaster A.-K."/>
            <person name="Ovreas L."/>
            <person name="Rohde M."/>
            <person name="Galperin M.Y."/>
            <person name="Jogler C."/>
        </authorList>
    </citation>
    <scope>NUCLEOTIDE SEQUENCE [LARGE SCALE GENOMIC DNA]</scope>
    <source>
        <strain evidence="3 4">Pan161</strain>
    </source>
</reference>
<dbReference type="SUPFAM" id="SSF53448">
    <property type="entry name" value="Nucleotide-diphospho-sugar transferases"/>
    <property type="match status" value="1"/>
</dbReference>
<evidence type="ECO:0000256" key="1">
    <source>
        <dbReference type="SAM" id="Phobius"/>
    </source>
</evidence>
<evidence type="ECO:0000313" key="4">
    <source>
        <dbReference type="Proteomes" id="UP000316855"/>
    </source>
</evidence>